<dbReference type="Gene3D" id="3.40.50.1820">
    <property type="entry name" value="alpha/beta hydrolase"/>
    <property type="match status" value="1"/>
</dbReference>
<dbReference type="InterPro" id="IPR029058">
    <property type="entry name" value="AB_hydrolase_fold"/>
</dbReference>
<dbReference type="EMBL" id="JAXOTQ010000060">
    <property type="protein sequence ID" value="MDZ5494073.1"/>
    <property type="molecule type" value="Genomic_DNA"/>
</dbReference>
<sequence>MSSEIEHRIETTKGHLQVNEYPGVGPAIVMTHGYPDDSRIYRRLLPELAGRHVVTFDFLGYGRSGREAAWPLNPGQREGELAAVIDGLALDRPVLVGHDSGGPVVINYTLSNPERVSRLVLLNTYFGESPTLGFPEFIRLLADPAFTPLADAVLADPKILGWMLNFTDRRLNRGPTDPEGVGATAILPQFYGGAGQPDSIASVRAWTAELFTDIGLQEARIAAGDLAKLDVPVVVAFGVHDPFFNPGVAKHLQSLFERAERHTFQDAAHWPQWDQPAAVAAVLTSV</sequence>
<evidence type="ECO:0000313" key="2">
    <source>
        <dbReference type="EMBL" id="MDZ5494073.1"/>
    </source>
</evidence>
<dbReference type="Proteomes" id="UP001290101">
    <property type="component" value="Unassembled WGS sequence"/>
</dbReference>
<gene>
    <name evidence="2" type="ORF">U2F25_32255</name>
</gene>
<organism evidence="2 3">
    <name type="scientific">Micromonospora sicca</name>
    <dbReference type="NCBI Taxonomy" id="2202420"/>
    <lineage>
        <taxon>Bacteria</taxon>
        <taxon>Bacillati</taxon>
        <taxon>Actinomycetota</taxon>
        <taxon>Actinomycetes</taxon>
        <taxon>Micromonosporales</taxon>
        <taxon>Micromonosporaceae</taxon>
        <taxon>Micromonospora</taxon>
    </lineage>
</organism>
<dbReference type="PANTHER" id="PTHR43798">
    <property type="entry name" value="MONOACYLGLYCEROL LIPASE"/>
    <property type="match status" value="1"/>
</dbReference>
<dbReference type="InterPro" id="IPR000639">
    <property type="entry name" value="Epox_hydrolase-like"/>
</dbReference>
<dbReference type="Pfam" id="PF00561">
    <property type="entry name" value="Abhydrolase_1"/>
    <property type="match status" value="1"/>
</dbReference>
<protein>
    <submittedName>
        <fullName evidence="2">Alpha/beta hydrolase</fullName>
    </submittedName>
</protein>
<dbReference type="InterPro" id="IPR000073">
    <property type="entry name" value="AB_hydrolase_1"/>
</dbReference>
<name>A0ABU5JNX2_9ACTN</name>
<dbReference type="PANTHER" id="PTHR43798:SF33">
    <property type="entry name" value="HYDROLASE, PUTATIVE (AFU_ORTHOLOGUE AFUA_2G14860)-RELATED"/>
    <property type="match status" value="1"/>
</dbReference>
<evidence type="ECO:0000313" key="3">
    <source>
        <dbReference type="Proteomes" id="UP001290101"/>
    </source>
</evidence>
<dbReference type="RefSeq" id="WP_322443588.1">
    <property type="nucleotide sequence ID" value="NZ_JAXOTQ010000060.1"/>
</dbReference>
<accession>A0ABU5JNX2</accession>
<feature type="domain" description="AB hydrolase-1" evidence="1">
    <location>
        <begin position="26"/>
        <end position="276"/>
    </location>
</feature>
<dbReference type="PRINTS" id="PR00111">
    <property type="entry name" value="ABHYDROLASE"/>
</dbReference>
<dbReference type="PRINTS" id="PR00412">
    <property type="entry name" value="EPOXHYDRLASE"/>
</dbReference>
<comment type="caution">
    <text evidence="2">The sequence shown here is derived from an EMBL/GenBank/DDBJ whole genome shotgun (WGS) entry which is preliminary data.</text>
</comment>
<dbReference type="GO" id="GO:0016787">
    <property type="term" value="F:hydrolase activity"/>
    <property type="evidence" value="ECO:0007669"/>
    <property type="project" value="UniProtKB-KW"/>
</dbReference>
<proteinExistence type="predicted"/>
<evidence type="ECO:0000259" key="1">
    <source>
        <dbReference type="Pfam" id="PF00561"/>
    </source>
</evidence>
<keyword evidence="3" id="KW-1185">Reference proteome</keyword>
<dbReference type="SUPFAM" id="SSF53474">
    <property type="entry name" value="alpha/beta-Hydrolases"/>
    <property type="match status" value="1"/>
</dbReference>
<keyword evidence="2" id="KW-0378">Hydrolase</keyword>
<dbReference type="InterPro" id="IPR050266">
    <property type="entry name" value="AB_hydrolase_sf"/>
</dbReference>
<reference evidence="2 3" key="1">
    <citation type="submission" date="2023-12" db="EMBL/GenBank/DDBJ databases">
        <title>Micromonospora sp. nov., isolated from Atacama Desert.</title>
        <authorList>
            <person name="Carro L."/>
            <person name="Golinska P."/>
            <person name="Klenk H.-P."/>
            <person name="Goodfellow M."/>
        </authorList>
    </citation>
    <scope>NUCLEOTIDE SEQUENCE [LARGE SCALE GENOMIC DNA]</scope>
    <source>
        <strain evidence="2 3">4G53</strain>
    </source>
</reference>